<protein>
    <submittedName>
        <fullName evidence="8">Uncharacterized protein</fullName>
    </submittedName>
</protein>
<dbReference type="EMBL" id="JABFUD020000019">
    <property type="protein sequence ID" value="KAI5065295.1"/>
    <property type="molecule type" value="Genomic_DNA"/>
</dbReference>
<keyword evidence="4 7" id="KW-1133">Transmembrane helix</keyword>
<dbReference type="Pfam" id="PF00854">
    <property type="entry name" value="PTR2"/>
    <property type="match status" value="1"/>
</dbReference>
<sequence length="595" mass="65556">MQWSESYEMSLSADKQQSANGVAGTQEADESGQSSERRQQPIGGWRAAGLILAMEFCERLAFFGIGLNLVTYLHDHMHLPIPRSANIVTNFMGASYLTCLVGGFIADTCLGRYWTTVLGCFIQFLGMVLITLTSMLRGWKPDACDTSQALRGNYICKEASGRQLGVLYMALAMIACGAGGTKSSVSGLGADQFQDEGSREMQSYFNWFGTSVSGGGVLAVTLLVYLQDHAGRSVGYGASAACMGVGLLLLLAGSPLFRSKPPSGSAFTLIAHVLVAAFRNRHLPSSPPSSSRDFSFLNKAALAPPLSSNKTWALDQSPWKYCSMEKVKDVKMLIRLFPILATTIVFWTANGQSLTFSIEQGATLDRRLGKNFEIPPASFPVFLQLGMFFMIPLYDQVLIPLARKWRGNDYGITSLQRIAIGLLISAFSMVVAAFVERRRLKVAHGFKMARKLTERLPMSIFYLAPQFGLIGIGEAFAYVGQIDFFYRESPIGMRSLSTGLCLSTISLGFFLSSALVSCVNRWTRHGSYNGWLTNNLDDGRLDYFYWFLAILSFLSFLAYLLCAYCHKYHHLGEDMSDAHALPSDEKIVQNIKTIN</sequence>
<evidence type="ECO:0000313" key="9">
    <source>
        <dbReference type="Proteomes" id="UP000886520"/>
    </source>
</evidence>
<name>A0A9D4UCK7_ADICA</name>
<feature type="transmembrane region" description="Helical" evidence="7">
    <location>
        <begin position="415"/>
        <end position="435"/>
    </location>
</feature>
<evidence type="ECO:0000256" key="5">
    <source>
        <dbReference type="ARBA" id="ARBA00023136"/>
    </source>
</evidence>
<evidence type="ECO:0000256" key="3">
    <source>
        <dbReference type="ARBA" id="ARBA00022692"/>
    </source>
</evidence>
<dbReference type="PANTHER" id="PTHR11654">
    <property type="entry name" value="OLIGOPEPTIDE TRANSPORTER-RELATED"/>
    <property type="match status" value="1"/>
</dbReference>
<dbReference type="Proteomes" id="UP000886520">
    <property type="component" value="Chromosome 19"/>
</dbReference>
<dbReference type="GO" id="GO:0016020">
    <property type="term" value="C:membrane"/>
    <property type="evidence" value="ECO:0007669"/>
    <property type="project" value="UniProtKB-SubCell"/>
</dbReference>
<feature type="transmembrane region" description="Helical" evidence="7">
    <location>
        <begin position="332"/>
        <end position="349"/>
    </location>
</feature>
<feature type="region of interest" description="Disordered" evidence="6">
    <location>
        <begin position="1"/>
        <end position="40"/>
    </location>
</feature>
<feature type="transmembrane region" description="Helical" evidence="7">
    <location>
        <begin position="205"/>
        <end position="226"/>
    </location>
</feature>
<feature type="transmembrane region" description="Helical" evidence="7">
    <location>
        <begin position="238"/>
        <end position="257"/>
    </location>
</feature>
<evidence type="ECO:0000256" key="6">
    <source>
        <dbReference type="SAM" id="MobiDB-lite"/>
    </source>
</evidence>
<dbReference type="OrthoDB" id="8904098at2759"/>
<dbReference type="SUPFAM" id="SSF103473">
    <property type="entry name" value="MFS general substrate transporter"/>
    <property type="match status" value="1"/>
</dbReference>
<feature type="transmembrane region" description="Helical" evidence="7">
    <location>
        <begin position="85"/>
        <end position="106"/>
    </location>
</feature>
<gene>
    <name evidence="8" type="ORF">GOP47_0019990</name>
</gene>
<comment type="similarity">
    <text evidence="2">Belongs to the major facilitator superfamily. Proton-dependent oligopeptide transporter (POT/PTR) (TC 2.A.17) family.</text>
</comment>
<feature type="transmembrane region" description="Helical" evidence="7">
    <location>
        <begin position="112"/>
        <end position="132"/>
    </location>
</feature>
<dbReference type="InterPro" id="IPR036259">
    <property type="entry name" value="MFS_trans_sf"/>
</dbReference>
<reference evidence="8" key="1">
    <citation type="submission" date="2021-01" db="EMBL/GenBank/DDBJ databases">
        <title>Adiantum capillus-veneris genome.</title>
        <authorList>
            <person name="Fang Y."/>
            <person name="Liao Q."/>
        </authorList>
    </citation>
    <scope>NUCLEOTIDE SEQUENCE</scope>
    <source>
        <strain evidence="8">H3</strain>
        <tissue evidence="8">Leaf</tissue>
    </source>
</reference>
<evidence type="ECO:0000256" key="2">
    <source>
        <dbReference type="ARBA" id="ARBA00005982"/>
    </source>
</evidence>
<comment type="caution">
    <text evidence="8">The sequence shown here is derived from an EMBL/GenBank/DDBJ whole genome shotgun (WGS) entry which is preliminary data.</text>
</comment>
<feature type="transmembrane region" description="Helical" evidence="7">
    <location>
        <begin position="500"/>
        <end position="523"/>
    </location>
</feature>
<proteinExistence type="inferred from homology"/>
<accession>A0A9D4UCK7</accession>
<evidence type="ECO:0000256" key="7">
    <source>
        <dbReference type="SAM" id="Phobius"/>
    </source>
</evidence>
<keyword evidence="3 7" id="KW-0812">Transmembrane</keyword>
<keyword evidence="9" id="KW-1185">Reference proteome</keyword>
<dbReference type="AlphaFoldDB" id="A0A9D4UCK7"/>
<dbReference type="InterPro" id="IPR000109">
    <property type="entry name" value="POT_fam"/>
</dbReference>
<evidence type="ECO:0000256" key="4">
    <source>
        <dbReference type="ARBA" id="ARBA00022989"/>
    </source>
</evidence>
<dbReference type="Gene3D" id="1.20.1250.20">
    <property type="entry name" value="MFS general substrate transporter like domains"/>
    <property type="match status" value="1"/>
</dbReference>
<feature type="transmembrane region" description="Helical" evidence="7">
    <location>
        <begin position="166"/>
        <end position="185"/>
    </location>
</feature>
<feature type="transmembrane region" description="Helical" evidence="7">
    <location>
        <begin position="455"/>
        <end position="479"/>
    </location>
</feature>
<evidence type="ECO:0000256" key="1">
    <source>
        <dbReference type="ARBA" id="ARBA00004141"/>
    </source>
</evidence>
<dbReference type="GO" id="GO:0022857">
    <property type="term" value="F:transmembrane transporter activity"/>
    <property type="evidence" value="ECO:0007669"/>
    <property type="project" value="InterPro"/>
</dbReference>
<evidence type="ECO:0000313" key="8">
    <source>
        <dbReference type="EMBL" id="KAI5065295.1"/>
    </source>
</evidence>
<organism evidence="8 9">
    <name type="scientific">Adiantum capillus-veneris</name>
    <name type="common">Maidenhair fern</name>
    <dbReference type="NCBI Taxonomy" id="13818"/>
    <lineage>
        <taxon>Eukaryota</taxon>
        <taxon>Viridiplantae</taxon>
        <taxon>Streptophyta</taxon>
        <taxon>Embryophyta</taxon>
        <taxon>Tracheophyta</taxon>
        <taxon>Polypodiopsida</taxon>
        <taxon>Polypodiidae</taxon>
        <taxon>Polypodiales</taxon>
        <taxon>Pteridineae</taxon>
        <taxon>Pteridaceae</taxon>
        <taxon>Vittarioideae</taxon>
        <taxon>Adiantum</taxon>
    </lineage>
</organism>
<feature type="transmembrane region" description="Helical" evidence="7">
    <location>
        <begin position="543"/>
        <end position="565"/>
    </location>
</feature>
<feature type="compositionally biased region" description="Polar residues" evidence="6">
    <location>
        <begin position="1"/>
        <end position="20"/>
    </location>
</feature>
<feature type="transmembrane region" description="Helical" evidence="7">
    <location>
        <begin position="377"/>
        <end position="394"/>
    </location>
</feature>
<keyword evidence="5 7" id="KW-0472">Membrane</keyword>
<comment type="subcellular location">
    <subcellularLocation>
        <location evidence="1">Membrane</location>
        <topology evidence="1">Multi-pass membrane protein</topology>
    </subcellularLocation>
</comment>